<dbReference type="InterPro" id="IPR052105">
    <property type="entry name" value="MGAT5_Glycosyltransferase"/>
</dbReference>
<dbReference type="UniPathway" id="UPA00378"/>
<keyword evidence="10" id="KW-0333">Golgi apparatus</keyword>
<dbReference type="Proteomes" id="UP000286415">
    <property type="component" value="Unassembled WGS sequence"/>
</dbReference>
<comment type="subcellular location">
    <subcellularLocation>
        <location evidence="1">Golgi apparatus membrane</location>
        <topology evidence="1">Single-pass type II membrane protein</topology>
    </subcellularLocation>
</comment>
<keyword evidence="9" id="KW-1133">Transmembrane helix</keyword>
<keyword evidence="12" id="KW-0325">Glycoprotein</keyword>
<evidence type="ECO:0000256" key="3">
    <source>
        <dbReference type="ARBA" id="ARBA00007477"/>
    </source>
</evidence>
<dbReference type="PANTHER" id="PTHR15075">
    <property type="entry name" value="ALPHA-MANNOSIDE BETA-1,6-N-ACETYLGLUCOSAMINYLTRANSFERASE"/>
    <property type="match status" value="1"/>
</dbReference>
<dbReference type="Pfam" id="PF15024">
    <property type="entry name" value="Glyco_transf_18"/>
    <property type="match status" value="1"/>
</dbReference>
<evidence type="ECO:0000259" key="14">
    <source>
        <dbReference type="Pfam" id="PF15024"/>
    </source>
</evidence>
<feature type="domain" description="Glycosyltransferase family 18 catalytic" evidence="14">
    <location>
        <begin position="136"/>
        <end position="646"/>
    </location>
</feature>
<keyword evidence="5" id="KW-0328">Glycosyltransferase</keyword>
<protein>
    <recommendedName>
        <fullName evidence="4">alpha-1,6-mannosyl-glycoprotein 6-beta-N-acetylglucosaminyltransferase</fullName>
        <ecNumber evidence="4">2.4.1.155</ecNumber>
    </recommendedName>
</protein>
<keyword evidence="11" id="KW-0472">Membrane</keyword>
<evidence type="ECO:0000256" key="8">
    <source>
        <dbReference type="ARBA" id="ARBA00022968"/>
    </source>
</evidence>
<comment type="similarity">
    <text evidence="3">Belongs to the glycosyltransferase 18 family.</text>
</comment>
<dbReference type="AlphaFoldDB" id="A0A3R7CQ98"/>
<evidence type="ECO:0000313" key="15">
    <source>
        <dbReference type="EMBL" id="KAG5454427.1"/>
    </source>
</evidence>
<evidence type="ECO:0000256" key="10">
    <source>
        <dbReference type="ARBA" id="ARBA00023034"/>
    </source>
</evidence>
<reference evidence="15 16" key="2">
    <citation type="journal article" date="2021" name="Genomics">
        <title>High-quality reference genome for Clonorchis sinensis.</title>
        <authorList>
            <person name="Young N.D."/>
            <person name="Stroehlein A.J."/>
            <person name="Kinkar L."/>
            <person name="Wang T."/>
            <person name="Sohn W.M."/>
            <person name="Chang B.C.H."/>
            <person name="Kaur P."/>
            <person name="Weisz D."/>
            <person name="Dudchenko O."/>
            <person name="Aiden E.L."/>
            <person name="Korhonen P.K."/>
            <person name="Gasser R.B."/>
        </authorList>
    </citation>
    <scope>NUCLEOTIDE SEQUENCE [LARGE SCALE GENOMIC DNA]</scope>
    <source>
        <strain evidence="15">Cs-k2</strain>
    </source>
</reference>
<dbReference type="GO" id="GO:0030144">
    <property type="term" value="F:alpha-1,6-mannosylglycoprotein 6-beta-N-acetylglucosaminyltransferase activity"/>
    <property type="evidence" value="ECO:0007669"/>
    <property type="project" value="UniProtKB-EC"/>
</dbReference>
<dbReference type="GO" id="GO:0000139">
    <property type="term" value="C:Golgi membrane"/>
    <property type="evidence" value="ECO:0007669"/>
    <property type="project" value="UniProtKB-SubCell"/>
</dbReference>
<evidence type="ECO:0000256" key="2">
    <source>
        <dbReference type="ARBA" id="ARBA00004922"/>
    </source>
</evidence>
<dbReference type="EMBL" id="NIRI02000010">
    <property type="protein sequence ID" value="KAG5454427.1"/>
    <property type="molecule type" value="Genomic_DNA"/>
</dbReference>
<keyword evidence="6" id="KW-0808">Transferase</keyword>
<name>A0A3R7CQ98_CLOSI</name>
<dbReference type="PANTHER" id="PTHR15075:SF2">
    <property type="entry name" value="ALPHA-1,6-MANNOSYLGLYCOPROTEIN 6-BETA-N-ACETYLGLUCOSAMINYLTRANSFERASE"/>
    <property type="match status" value="1"/>
</dbReference>
<evidence type="ECO:0000256" key="7">
    <source>
        <dbReference type="ARBA" id="ARBA00022692"/>
    </source>
</evidence>
<gene>
    <name evidence="15" type="ORF">CSKR_107188</name>
</gene>
<dbReference type="InParanoid" id="A0A3R7CQ98"/>
<dbReference type="OrthoDB" id="2113294at2759"/>
<keyword evidence="16" id="KW-1185">Reference proteome</keyword>
<keyword evidence="8" id="KW-0735">Signal-anchor</keyword>
<dbReference type="STRING" id="79923.A0A3R7CQ98"/>
<dbReference type="InterPro" id="IPR026116">
    <property type="entry name" value="GT18_cat"/>
</dbReference>
<evidence type="ECO:0000256" key="12">
    <source>
        <dbReference type="ARBA" id="ARBA00023180"/>
    </source>
</evidence>
<evidence type="ECO:0000256" key="6">
    <source>
        <dbReference type="ARBA" id="ARBA00022679"/>
    </source>
</evidence>
<evidence type="ECO:0000313" key="16">
    <source>
        <dbReference type="Proteomes" id="UP000286415"/>
    </source>
</evidence>
<evidence type="ECO:0000256" key="11">
    <source>
        <dbReference type="ARBA" id="ARBA00023136"/>
    </source>
</evidence>
<dbReference type="EC" id="2.4.1.155" evidence="4"/>
<evidence type="ECO:0000256" key="1">
    <source>
        <dbReference type="ARBA" id="ARBA00004323"/>
    </source>
</evidence>
<evidence type="ECO:0000256" key="4">
    <source>
        <dbReference type="ARBA" id="ARBA00012671"/>
    </source>
</evidence>
<proteinExistence type="inferred from homology"/>
<accession>A0A3R7CQ98</accession>
<comment type="catalytic activity">
    <reaction evidence="13">
        <text>N(4)-{beta-D-GlcNAc-(1-&gt;2)-[beta-D-GlcNAc-(1-&gt;4)]-alpha-D-Man-(1-&gt;3)-[beta-D-GlcNAc-(1-&gt;2)-alpha-D-Man-(1-&gt;6)]-beta-D-Man-(1-&gt;4)-beta-D-GlcNAc-(1-&gt;4)-beta-D-GlcNAc}-L-asparaginyl-[protein] + UDP-N-acetyl-alpha-D-glucosamine = N(4)-{beta-D-GlcNAc-(1-&gt;2)-[beta-D-GlcNAc-(1-&gt;4)]-alpha-D-Man-(1-&gt;3)-[beta-D-GlcNAc-(1-&gt;2)-[beta-D-GlcNAc-(1-&gt;6)]-alpha-D-Man-(1-&gt;6)]-beta-D-Man-(1-&gt;4)-beta-D-GlcNAc-(1-&gt;4)-beta-D-GlcNAc}-L-asparaginyl-[protein] + UDP + H(+)</text>
        <dbReference type="Rhea" id="RHEA:16921"/>
        <dbReference type="Rhea" id="RHEA-COMP:14374"/>
        <dbReference type="Rhea" id="RHEA-COMP:14377"/>
        <dbReference type="ChEBI" id="CHEBI:15378"/>
        <dbReference type="ChEBI" id="CHEBI:57705"/>
        <dbReference type="ChEBI" id="CHEBI:58223"/>
        <dbReference type="ChEBI" id="CHEBI:139507"/>
        <dbReference type="ChEBI" id="CHEBI:139510"/>
        <dbReference type="EC" id="2.4.1.155"/>
    </reaction>
</comment>
<sequence>MRTILRNPPAGVTRLIKYYLFICAIFLFAEVFYLSFLRTKETDLEYVRKQLLASIKVKYDLEPLLAILNPEVGHNSSYQFIHARLSRMWPEWSDGLQEYISWNMPIRITRKHQDLDKPIRLLTMDDPVYLPLLRRRPSLRIHLHMGYLSGATLWENSIGKGGALGELVQWTDLLAGLYILGHNITLSMEESTALRTLTTGSFDLVFTDIVGYRQIKTAAERNYRSNLPRSCEFRLLDSFGTEAQFNREPISPWGGLKLDLLQFYTMFPHTPDNTFLGFVVEKGKAKRRETGGTTRSQRKPIALVSGKLRYMWEDTEVYLRVLNEYVELHSNVADVNQDSIYGCVHNHHRIPGEAYLELLDSAQIMVGLGFPYEGPAPLEAVAHGLVFLNVRFPVPHGRHNTKFFSDKPTSRKLSSQNPYMEHYMGEPYTYLIDKTNETDIRMTMERVLRNLPIKPYRRLEFSPSGYLERLNVVLTSQSFCAQFSQFHRVHPDRVSDNLRLSEESPPSDGRVIPAVGLPGQSCVEVCNSRASSSQFSTAPVSIPTNWNFLLHFDYLKQRYETAELKTQLQGTKHLHCAPQYFSLINKVEFINRTLGSICSKVEYTRSEYAPYFDHAREACVLQQDPLKWDSSSHSPHSTSISRICPCRNALPGQVFLCPECV</sequence>
<dbReference type="GO" id="GO:0006487">
    <property type="term" value="P:protein N-linked glycosylation"/>
    <property type="evidence" value="ECO:0007669"/>
    <property type="project" value="TreeGrafter"/>
</dbReference>
<organism evidence="15 16">
    <name type="scientific">Clonorchis sinensis</name>
    <name type="common">Chinese liver fluke</name>
    <dbReference type="NCBI Taxonomy" id="79923"/>
    <lineage>
        <taxon>Eukaryota</taxon>
        <taxon>Metazoa</taxon>
        <taxon>Spiralia</taxon>
        <taxon>Lophotrochozoa</taxon>
        <taxon>Platyhelminthes</taxon>
        <taxon>Trematoda</taxon>
        <taxon>Digenea</taxon>
        <taxon>Opisthorchiida</taxon>
        <taxon>Opisthorchiata</taxon>
        <taxon>Opisthorchiidae</taxon>
        <taxon>Clonorchis</taxon>
    </lineage>
</organism>
<keyword evidence="7" id="KW-0812">Transmembrane</keyword>
<evidence type="ECO:0000256" key="5">
    <source>
        <dbReference type="ARBA" id="ARBA00022676"/>
    </source>
</evidence>
<comment type="caution">
    <text evidence="15">The sequence shown here is derived from an EMBL/GenBank/DDBJ whole genome shotgun (WGS) entry which is preliminary data.</text>
</comment>
<evidence type="ECO:0000256" key="9">
    <source>
        <dbReference type="ARBA" id="ARBA00022989"/>
    </source>
</evidence>
<evidence type="ECO:0000256" key="13">
    <source>
        <dbReference type="ARBA" id="ARBA00048243"/>
    </source>
</evidence>
<reference evidence="15 16" key="1">
    <citation type="journal article" date="2018" name="Biotechnol. Adv.">
        <title>Improved genomic resources and new bioinformatic workflow for the carcinogenic parasite Clonorchis sinensis: Biotechnological implications.</title>
        <authorList>
            <person name="Wang D."/>
            <person name="Korhonen P.K."/>
            <person name="Gasser R.B."/>
            <person name="Young N.D."/>
        </authorList>
    </citation>
    <scope>NUCLEOTIDE SEQUENCE [LARGE SCALE GENOMIC DNA]</scope>
    <source>
        <strain evidence="15">Cs-k2</strain>
    </source>
</reference>
<comment type="pathway">
    <text evidence="2">Protein modification; protein glycosylation.</text>
</comment>